<reference evidence="4" key="1">
    <citation type="journal article" date="2019" name="Int. J. Syst. Evol. Microbiol.">
        <title>The Global Catalogue of Microorganisms (GCM) 10K type strain sequencing project: providing services to taxonomists for standard genome sequencing and annotation.</title>
        <authorList>
            <consortium name="The Broad Institute Genomics Platform"/>
            <consortium name="The Broad Institute Genome Sequencing Center for Infectious Disease"/>
            <person name="Wu L."/>
            <person name="Ma J."/>
        </authorList>
    </citation>
    <scope>NUCLEOTIDE SEQUENCE [LARGE SCALE GENOMIC DNA]</scope>
    <source>
        <strain evidence="4">WYCCWR 12678</strain>
    </source>
</reference>
<evidence type="ECO:0000313" key="4">
    <source>
        <dbReference type="Proteomes" id="UP001596002"/>
    </source>
</evidence>
<name>A0ABV9Q5L5_9BACL</name>
<evidence type="ECO:0000259" key="2">
    <source>
        <dbReference type="Pfam" id="PF07683"/>
    </source>
</evidence>
<evidence type="ECO:0000313" key="3">
    <source>
        <dbReference type="EMBL" id="MFC4769104.1"/>
    </source>
</evidence>
<dbReference type="Proteomes" id="UP001596002">
    <property type="component" value="Unassembled WGS sequence"/>
</dbReference>
<protein>
    <submittedName>
        <fullName evidence="3">CobW family GTP-binding protein</fullName>
    </submittedName>
</protein>
<evidence type="ECO:0000259" key="1">
    <source>
        <dbReference type="Pfam" id="PF02492"/>
    </source>
</evidence>
<dbReference type="EMBL" id="JBHSHC010000118">
    <property type="protein sequence ID" value="MFC4769104.1"/>
    <property type="molecule type" value="Genomic_DNA"/>
</dbReference>
<dbReference type="Gene3D" id="3.40.50.300">
    <property type="entry name" value="P-loop containing nucleotide triphosphate hydrolases"/>
    <property type="match status" value="1"/>
</dbReference>
<dbReference type="InterPro" id="IPR027417">
    <property type="entry name" value="P-loop_NTPase"/>
</dbReference>
<dbReference type="InterPro" id="IPR003495">
    <property type="entry name" value="CobW/HypB/UreG_nucleotide-bd"/>
</dbReference>
<proteinExistence type="predicted"/>
<dbReference type="SUPFAM" id="SSF52540">
    <property type="entry name" value="P-loop containing nucleoside triphosphate hydrolases"/>
    <property type="match status" value="1"/>
</dbReference>
<dbReference type="PANTHER" id="PTHR13748">
    <property type="entry name" value="COBW-RELATED"/>
    <property type="match status" value="1"/>
</dbReference>
<dbReference type="SUPFAM" id="SSF90002">
    <property type="entry name" value="Hypothetical protein YjiA, C-terminal domain"/>
    <property type="match status" value="1"/>
</dbReference>
<feature type="domain" description="CobW C-terminal" evidence="2">
    <location>
        <begin position="243"/>
        <end position="327"/>
    </location>
</feature>
<sequence>MTKPIPVYILTGYLGAGKTTLLKPLLGYLKAAGRRPAVLMNEFGSVSVDTLLLQESEVPVVDLPNGCICCTLQGSLKDSLLRLIDGYGPDTVFLETTGVASPVDIVERLLEPELQDRIRLAGVFTMVSAAWFPFTTSSSSEMTVNERTMLEQVQQADVLLMSKTDLVSLENIDHLERVLRELNPKAPIFQVLNGNMDPSKLFEIETHQQKVRVEAKPKSFTRRKVGKVTSTVKQKPTSFGNLETLYYEFEAPVNPDKMYELLYHLPANVLRAKGFYIDAENGLLTEFHHVPSTPVSRAFVVGDFKPFAVMIYEGLDEKELKRKLKACEAVVPVGVKQK</sequence>
<dbReference type="RefSeq" id="WP_380027246.1">
    <property type="nucleotide sequence ID" value="NZ_JBHSHC010000118.1"/>
</dbReference>
<dbReference type="Pfam" id="PF02492">
    <property type="entry name" value="cobW"/>
    <property type="match status" value="1"/>
</dbReference>
<dbReference type="PANTHER" id="PTHR13748:SF62">
    <property type="entry name" value="COBW DOMAIN-CONTAINING PROTEIN"/>
    <property type="match status" value="1"/>
</dbReference>
<keyword evidence="4" id="KW-1185">Reference proteome</keyword>
<dbReference type="InterPro" id="IPR011629">
    <property type="entry name" value="CobW-like_C"/>
</dbReference>
<gene>
    <name evidence="3" type="ORF">ACFO8Q_17370</name>
</gene>
<dbReference type="Pfam" id="PF07683">
    <property type="entry name" value="CobW_C"/>
    <property type="match status" value="1"/>
</dbReference>
<comment type="caution">
    <text evidence="3">The sequence shown here is derived from an EMBL/GenBank/DDBJ whole genome shotgun (WGS) entry which is preliminary data.</text>
</comment>
<dbReference type="CDD" id="cd03112">
    <property type="entry name" value="CobW-like"/>
    <property type="match status" value="1"/>
</dbReference>
<organism evidence="3 4">
    <name type="scientific">Effusibacillus consociatus</name>
    <dbReference type="NCBI Taxonomy" id="1117041"/>
    <lineage>
        <taxon>Bacteria</taxon>
        <taxon>Bacillati</taxon>
        <taxon>Bacillota</taxon>
        <taxon>Bacilli</taxon>
        <taxon>Bacillales</taxon>
        <taxon>Alicyclobacillaceae</taxon>
        <taxon>Effusibacillus</taxon>
    </lineage>
</organism>
<dbReference type="InterPro" id="IPR051316">
    <property type="entry name" value="Zinc-reg_GTPase_activator"/>
</dbReference>
<accession>A0ABV9Q5L5</accession>
<feature type="domain" description="CobW/HypB/UreG nucleotide-binding" evidence="1">
    <location>
        <begin position="6"/>
        <end position="189"/>
    </location>
</feature>